<dbReference type="GO" id="GO:0032153">
    <property type="term" value="C:cell division site"/>
    <property type="evidence" value="ECO:0007669"/>
    <property type="project" value="TreeGrafter"/>
</dbReference>
<evidence type="ECO:0000256" key="7">
    <source>
        <dbReference type="ARBA" id="ARBA00022989"/>
    </source>
</evidence>
<keyword evidence="7 17" id="KW-1133">Transmembrane helix</keyword>
<dbReference type="GO" id="GO:0008955">
    <property type="term" value="F:peptidoglycan glycosyltransferase activity"/>
    <property type="evidence" value="ECO:0007669"/>
    <property type="project" value="UniProtKB-EC"/>
</dbReference>
<evidence type="ECO:0000256" key="12">
    <source>
        <dbReference type="ARBA" id="ARBA00041185"/>
    </source>
</evidence>
<dbReference type="GO" id="GO:0005886">
    <property type="term" value="C:plasma membrane"/>
    <property type="evidence" value="ECO:0007669"/>
    <property type="project" value="TreeGrafter"/>
</dbReference>
<feature type="transmembrane region" description="Helical" evidence="17">
    <location>
        <begin position="12"/>
        <end position="35"/>
    </location>
</feature>
<evidence type="ECO:0000256" key="9">
    <source>
        <dbReference type="ARBA" id="ARBA00032370"/>
    </source>
</evidence>
<feature type="transmembrane region" description="Helical" evidence="17">
    <location>
        <begin position="119"/>
        <end position="138"/>
    </location>
</feature>
<evidence type="ECO:0000313" key="19">
    <source>
        <dbReference type="Proteomes" id="UP000279909"/>
    </source>
</evidence>
<feature type="transmembrane region" description="Helical" evidence="17">
    <location>
        <begin position="361"/>
        <end position="384"/>
    </location>
</feature>
<feature type="transmembrane region" description="Helical" evidence="17">
    <location>
        <begin position="175"/>
        <end position="194"/>
    </location>
</feature>
<gene>
    <name evidence="18" type="ORF">EC501_16830</name>
</gene>
<dbReference type="AlphaFoldDB" id="A0A3M8H237"/>
<feature type="transmembrane region" description="Helical" evidence="17">
    <location>
        <begin position="55"/>
        <end position="73"/>
    </location>
</feature>
<evidence type="ECO:0000256" key="6">
    <source>
        <dbReference type="ARBA" id="ARBA00022984"/>
    </source>
</evidence>
<evidence type="ECO:0000256" key="5">
    <source>
        <dbReference type="ARBA" id="ARBA00022960"/>
    </source>
</evidence>
<dbReference type="PANTHER" id="PTHR30474:SF2">
    <property type="entry name" value="PEPTIDOGLYCAN GLYCOSYLTRANSFERASE FTSW-RELATED"/>
    <property type="match status" value="1"/>
</dbReference>
<evidence type="ECO:0000256" key="16">
    <source>
        <dbReference type="ARBA" id="ARBA00049966"/>
    </source>
</evidence>
<feature type="transmembrane region" description="Helical" evidence="17">
    <location>
        <begin position="201"/>
        <end position="219"/>
    </location>
</feature>
<evidence type="ECO:0000256" key="8">
    <source>
        <dbReference type="ARBA" id="ARBA00023136"/>
    </source>
</evidence>
<evidence type="ECO:0000256" key="17">
    <source>
        <dbReference type="SAM" id="Phobius"/>
    </source>
</evidence>
<comment type="caution">
    <text evidence="18">The sequence shown here is derived from an EMBL/GenBank/DDBJ whole genome shotgun (WGS) entry which is preliminary data.</text>
</comment>
<evidence type="ECO:0000256" key="2">
    <source>
        <dbReference type="ARBA" id="ARBA00022676"/>
    </source>
</evidence>
<dbReference type="InterPro" id="IPR001182">
    <property type="entry name" value="FtsW/RodA"/>
</dbReference>
<evidence type="ECO:0000256" key="15">
    <source>
        <dbReference type="ARBA" id="ARBA00049902"/>
    </source>
</evidence>
<dbReference type="GO" id="GO:0051301">
    <property type="term" value="P:cell division"/>
    <property type="evidence" value="ECO:0007669"/>
    <property type="project" value="InterPro"/>
</dbReference>
<dbReference type="GO" id="GO:0015648">
    <property type="term" value="F:lipid-linked peptidoglycan transporter activity"/>
    <property type="evidence" value="ECO:0007669"/>
    <property type="project" value="TreeGrafter"/>
</dbReference>
<dbReference type="PROSITE" id="PS00428">
    <property type="entry name" value="FTSW_RODA_SPOVE"/>
    <property type="match status" value="1"/>
</dbReference>
<dbReference type="RefSeq" id="WP_122973508.1">
    <property type="nucleotide sequence ID" value="NZ_RHLQ01000065.1"/>
</dbReference>
<evidence type="ECO:0000256" key="3">
    <source>
        <dbReference type="ARBA" id="ARBA00022679"/>
    </source>
</evidence>
<feature type="transmembrane region" description="Helical" evidence="17">
    <location>
        <begin position="284"/>
        <end position="310"/>
    </location>
</feature>
<evidence type="ECO:0000256" key="10">
    <source>
        <dbReference type="ARBA" id="ARBA00033270"/>
    </source>
</evidence>
<keyword evidence="19" id="KW-1185">Reference proteome</keyword>
<comment type="function">
    <text evidence="16">Peptidoglycan polymerase that is essential for cell division.</text>
</comment>
<evidence type="ECO:0000313" key="18">
    <source>
        <dbReference type="EMBL" id="RNC96299.1"/>
    </source>
</evidence>
<evidence type="ECO:0000256" key="11">
    <source>
        <dbReference type="ARBA" id="ARBA00038053"/>
    </source>
</evidence>
<comment type="similarity">
    <text evidence="11">Belongs to the SEDS family. FtsW subfamily.</text>
</comment>
<evidence type="ECO:0000256" key="13">
    <source>
        <dbReference type="ARBA" id="ARBA00041418"/>
    </source>
</evidence>
<dbReference type="EC" id="2.4.99.28" evidence="14"/>
<keyword evidence="4 17" id="KW-0812">Transmembrane</keyword>
<comment type="subcellular location">
    <subcellularLocation>
        <location evidence="1">Membrane</location>
        <topology evidence="1">Multi-pass membrane protein</topology>
    </subcellularLocation>
</comment>
<evidence type="ECO:0000256" key="4">
    <source>
        <dbReference type="ARBA" id="ARBA00022692"/>
    </source>
</evidence>
<reference evidence="18 19" key="1">
    <citation type="journal article" date="2014" name="Int. J. Syst. Evol. Microbiol.">
        <title>Lysinibacillus halotolerans sp. nov., isolated from saline-alkaline soil.</title>
        <authorList>
            <person name="Kong D."/>
            <person name="Wang Y."/>
            <person name="Zhao B."/>
            <person name="Li Y."/>
            <person name="Song J."/>
            <person name="Zhai Y."/>
            <person name="Zhang C."/>
            <person name="Wang H."/>
            <person name="Chen X."/>
            <person name="Zhao B."/>
            <person name="Ruan Z."/>
        </authorList>
    </citation>
    <scope>NUCLEOTIDE SEQUENCE [LARGE SCALE GENOMIC DNA]</scope>
    <source>
        <strain evidence="18 19">MCCC 1A12703</strain>
    </source>
</reference>
<dbReference type="Proteomes" id="UP000279909">
    <property type="component" value="Unassembled WGS sequence"/>
</dbReference>
<name>A0A3M8H237_9BACI</name>
<comment type="catalytic activity">
    <reaction evidence="15">
        <text>[GlcNAc-(1-&gt;4)-Mur2Ac(oyl-L-Ala-gamma-D-Glu-L-Lys-D-Ala-D-Ala)](n)-di-trans,octa-cis-undecaprenyl diphosphate + beta-D-GlcNAc-(1-&gt;4)-Mur2Ac(oyl-L-Ala-gamma-D-Glu-L-Lys-D-Ala-D-Ala)-di-trans,octa-cis-undecaprenyl diphosphate = [GlcNAc-(1-&gt;4)-Mur2Ac(oyl-L-Ala-gamma-D-Glu-L-Lys-D-Ala-D-Ala)](n+1)-di-trans,octa-cis-undecaprenyl diphosphate + di-trans,octa-cis-undecaprenyl diphosphate + H(+)</text>
        <dbReference type="Rhea" id="RHEA:23708"/>
        <dbReference type="Rhea" id="RHEA-COMP:9602"/>
        <dbReference type="Rhea" id="RHEA-COMP:9603"/>
        <dbReference type="ChEBI" id="CHEBI:15378"/>
        <dbReference type="ChEBI" id="CHEBI:58405"/>
        <dbReference type="ChEBI" id="CHEBI:60033"/>
        <dbReference type="ChEBI" id="CHEBI:78435"/>
        <dbReference type="EC" id="2.4.99.28"/>
    </reaction>
</comment>
<keyword evidence="8 17" id="KW-0472">Membrane</keyword>
<evidence type="ECO:0000256" key="14">
    <source>
        <dbReference type="ARBA" id="ARBA00044770"/>
    </source>
</evidence>
<dbReference type="PANTHER" id="PTHR30474">
    <property type="entry name" value="CELL CYCLE PROTEIN"/>
    <property type="match status" value="1"/>
</dbReference>
<feature type="transmembrane region" description="Helical" evidence="17">
    <location>
        <begin position="80"/>
        <end position="99"/>
    </location>
</feature>
<dbReference type="OrthoDB" id="9768187at2"/>
<dbReference type="GO" id="GO:0008360">
    <property type="term" value="P:regulation of cell shape"/>
    <property type="evidence" value="ECO:0007669"/>
    <property type="project" value="UniProtKB-KW"/>
</dbReference>
<keyword evidence="5" id="KW-0133">Cell shape</keyword>
<proteinExistence type="inferred from homology"/>
<accession>A0A3M8H237</accession>
<dbReference type="GO" id="GO:0009252">
    <property type="term" value="P:peptidoglycan biosynthetic process"/>
    <property type="evidence" value="ECO:0007669"/>
    <property type="project" value="UniProtKB-KW"/>
</dbReference>
<keyword evidence="2" id="KW-0328">Glycosyltransferase</keyword>
<dbReference type="Pfam" id="PF01098">
    <property type="entry name" value="FTSW_RODA_SPOVE"/>
    <property type="match status" value="1"/>
</dbReference>
<feature type="transmembrane region" description="Helical" evidence="17">
    <location>
        <begin position="322"/>
        <end position="341"/>
    </location>
</feature>
<organism evidence="18 19">
    <name type="scientific">Lysinibacillus halotolerans</name>
    <dbReference type="NCBI Taxonomy" id="1368476"/>
    <lineage>
        <taxon>Bacteria</taxon>
        <taxon>Bacillati</taxon>
        <taxon>Bacillota</taxon>
        <taxon>Bacilli</taxon>
        <taxon>Bacillales</taxon>
        <taxon>Bacillaceae</taxon>
        <taxon>Lysinibacillus</taxon>
    </lineage>
</organism>
<dbReference type="InterPro" id="IPR018365">
    <property type="entry name" value="Cell_cycle_FtsW-rel_CS"/>
</dbReference>
<protein>
    <recommendedName>
        <fullName evidence="12">Probable peptidoglycan glycosyltransferase FtsW</fullName>
        <ecNumber evidence="14">2.4.99.28</ecNumber>
    </recommendedName>
    <alternativeName>
        <fullName evidence="13">Cell division protein FtsW</fullName>
    </alternativeName>
    <alternativeName>
        <fullName evidence="10">Cell wall polymerase</fullName>
    </alternativeName>
    <alternativeName>
        <fullName evidence="9">Peptidoglycan polymerase</fullName>
    </alternativeName>
</protein>
<sequence>MRKYLAYYVRNFDYPLFFTYVFLCLFGLVMIYSAGMWVAIVNKDQGPDFYYNKQLLNLCVAGVAFIVGAFFPYKHYSNKKLMVALLGIMLVLLFWVWNFGVGAEQSGSQSWIDLGIMNFQPSEFAKLFIILYFAGAFYRKSLKNSMENLGPNNIIYPILVWLLVIFCVANETDLGAVMIISGIAIAVVAASGIQFKKFMKFFAVLGGFGSALIGLILLVKGEEILTQNRVGRIKAFLNPFEYETGSSYQVINGYIAIGSGGLEGVGLGQSIQKLGYLPEPQTDFIMAIIAEELGILGVIIVLGGLGFIVLRALTIALKTKDPLARMIAAGIGSWIAVQTFINLGGLSGLIPLTGVTLPFISYGGTSILLLSFAMGILVNISMYVKLEKRRSKGESL</sequence>
<evidence type="ECO:0000256" key="1">
    <source>
        <dbReference type="ARBA" id="ARBA00004141"/>
    </source>
</evidence>
<keyword evidence="3" id="KW-0808">Transferase</keyword>
<keyword evidence="6" id="KW-0573">Peptidoglycan synthesis</keyword>
<dbReference type="EMBL" id="RHLQ01000065">
    <property type="protein sequence ID" value="RNC96299.1"/>
    <property type="molecule type" value="Genomic_DNA"/>
</dbReference>
<feature type="transmembrane region" description="Helical" evidence="17">
    <location>
        <begin position="150"/>
        <end position="169"/>
    </location>
</feature>